<feature type="transmembrane region" description="Helical" evidence="2">
    <location>
        <begin position="514"/>
        <end position="540"/>
    </location>
</feature>
<feature type="compositionally biased region" description="Basic and acidic residues" evidence="1">
    <location>
        <begin position="282"/>
        <end position="291"/>
    </location>
</feature>
<evidence type="ECO:0000256" key="2">
    <source>
        <dbReference type="SAM" id="Phobius"/>
    </source>
</evidence>
<sequence>MSLILLAIYLYGTGIYAVPLTIPGSPNSESNLPSFDCQCPDPPEQRSLWDIVWSCVATTFLCTWVTVHPNVPAPNEDWWWIAWRRFKAMYWSLAAPELTIVWAMQQWGTARALRDRYKAHGWTMVHGHFLQMGGFMLYEDGKPIMTLFEDHFDQLLNDGAIDFPTISEEEINDRSKGDALSKGLALFQTLWFIAQCIARPAQDLALTEIELTTLAIAVLSAVMYFFWWDKPLDVQQPFAVSRIIPKQPAELPLTSAEKKPTKTPAETPASTQSPVKYSESPGQREDIEDKPTSPSHISVNHALVSNRDPQIQETEGVAQVSLQKKPSDAESGTHDIHSATSHRHFIRNVTCSATAPFVSILYAMRRRIRESLDTEGKIVTLVNIIFLWPCSPILDLIGSDPINSAEANPPLQRVPTFYAGNTRTPVISKDFSAVGSPRKRQILAATGILLFLLLIPLTFGAIHCAAWFFEFPSYPEQMLWRTSSVAITALPIALLFSTSLYGAPFYKDDGFLDVVIPTIGAICVLGYFFARVIVLILSLITLRALPPSGYLAVKWSNFIPHFG</sequence>
<keyword evidence="2" id="KW-1133">Transmembrane helix</keyword>
<feature type="transmembrane region" description="Helical" evidence="2">
    <location>
        <begin position="442"/>
        <end position="468"/>
    </location>
</feature>
<keyword evidence="3" id="KW-0732">Signal</keyword>
<gene>
    <name evidence="4" type="ORF">BDQ12DRAFT_656310</name>
</gene>
<dbReference type="EMBL" id="ML213627">
    <property type="protein sequence ID" value="TFK34894.1"/>
    <property type="molecule type" value="Genomic_DNA"/>
</dbReference>
<dbReference type="OrthoDB" id="9451547at2759"/>
<keyword evidence="2" id="KW-0812">Transmembrane</keyword>
<feature type="region of interest" description="Disordered" evidence="1">
    <location>
        <begin position="251"/>
        <end position="297"/>
    </location>
</feature>
<evidence type="ECO:0000256" key="3">
    <source>
        <dbReference type="SAM" id="SignalP"/>
    </source>
</evidence>
<dbReference type="STRING" id="68775.A0A5C3LPB2"/>
<dbReference type="AlphaFoldDB" id="A0A5C3LPB2"/>
<name>A0A5C3LPB2_9AGAR</name>
<evidence type="ECO:0000256" key="1">
    <source>
        <dbReference type="SAM" id="MobiDB-lite"/>
    </source>
</evidence>
<reference evidence="4 5" key="1">
    <citation type="journal article" date="2019" name="Nat. Ecol. Evol.">
        <title>Megaphylogeny resolves global patterns of mushroom evolution.</title>
        <authorList>
            <person name="Varga T."/>
            <person name="Krizsan K."/>
            <person name="Foldi C."/>
            <person name="Dima B."/>
            <person name="Sanchez-Garcia M."/>
            <person name="Sanchez-Ramirez S."/>
            <person name="Szollosi G.J."/>
            <person name="Szarkandi J.G."/>
            <person name="Papp V."/>
            <person name="Albert L."/>
            <person name="Andreopoulos W."/>
            <person name="Angelini C."/>
            <person name="Antonin V."/>
            <person name="Barry K.W."/>
            <person name="Bougher N.L."/>
            <person name="Buchanan P."/>
            <person name="Buyck B."/>
            <person name="Bense V."/>
            <person name="Catcheside P."/>
            <person name="Chovatia M."/>
            <person name="Cooper J."/>
            <person name="Damon W."/>
            <person name="Desjardin D."/>
            <person name="Finy P."/>
            <person name="Geml J."/>
            <person name="Haridas S."/>
            <person name="Hughes K."/>
            <person name="Justo A."/>
            <person name="Karasinski D."/>
            <person name="Kautmanova I."/>
            <person name="Kiss B."/>
            <person name="Kocsube S."/>
            <person name="Kotiranta H."/>
            <person name="LaButti K.M."/>
            <person name="Lechner B.E."/>
            <person name="Liimatainen K."/>
            <person name="Lipzen A."/>
            <person name="Lukacs Z."/>
            <person name="Mihaltcheva S."/>
            <person name="Morgado L.N."/>
            <person name="Niskanen T."/>
            <person name="Noordeloos M.E."/>
            <person name="Ohm R.A."/>
            <person name="Ortiz-Santana B."/>
            <person name="Ovrebo C."/>
            <person name="Racz N."/>
            <person name="Riley R."/>
            <person name="Savchenko A."/>
            <person name="Shiryaev A."/>
            <person name="Soop K."/>
            <person name="Spirin V."/>
            <person name="Szebenyi C."/>
            <person name="Tomsovsky M."/>
            <person name="Tulloss R.E."/>
            <person name="Uehling J."/>
            <person name="Grigoriev I.V."/>
            <person name="Vagvolgyi C."/>
            <person name="Papp T."/>
            <person name="Martin F.M."/>
            <person name="Miettinen O."/>
            <person name="Hibbett D.S."/>
            <person name="Nagy L.G."/>
        </authorList>
    </citation>
    <scope>NUCLEOTIDE SEQUENCE [LARGE SCALE GENOMIC DNA]</scope>
    <source>
        <strain evidence="4 5">CBS 166.37</strain>
    </source>
</reference>
<organism evidence="4 5">
    <name type="scientific">Crucibulum laeve</name>
    <dbReference type="NCBI Taxonomy" id="68775"/>
    <lineage>
        <taxon>Eukaryota</taxon>
        <taxon>Fungi</taxon>
        <taxon>Dikarya</taxon>
        <taxon>Basidiomycota</taxon>
        <taxon>Agaricomycotina</taxon>
        <taxon>Agaricomycetes</taxon>
        <taxon>Agaricomycetidae</taxon>
        <taxon>Agaricales</taxon>
        <taxon>Agaricineae</taxon>
        <taxon>Nidulariaceae</taxon>
        <taxon>Crucibulum</taxon>
    </lineage>
</organism>
<proteinExistence type="predicted"/>
<feature type="chain" id="PRO_5023012391" evidence="3">
    <location>
        <begin position="18"/>
        <end position="563"/>
    </location>
</feature>
<keyword evidence="2" id="KW-0472">Membrane</keyword>
<dbReference type="Proteomes" id="UP000308652">
    <property type="component" value="Unassembled WGS sequence"/>
</dbReference>
<keyword evidence="5" id="KW-1185">Reference proteome</keyword>
<accession>A0A5C3LPB2</accession>
<evidence type="ECO:0000313" key="4">
    <source>
        <dbReference type="EMBL" id="TFK34894.1"/>
    </source>
</evidence>
<dbReference type="PANTHER" id="PTHR35043">
    <property type="entry name" value="TRANSCRIPTION FACTOR DOMAIN-CONTAINING PROTEIN"/>
    <property type="match status" value="1"/>
</dbReference>
<feature type="transmembrane region" description="Helical" evidence="2">
    <location>
        <begin position="209"/>
        <end position="228"/>
    </location>
</feature>
<feature type="signal peptide" evidence="3">
    <location>
        <begin position="1"/>
        <end position="17"/>
    </location>
</feature>
<protein>
    <submittedName>
        <fullName evidence="4">Uncharacterized protein</fullName>
    </submittedName>
</protein>
<evidence type="ECO:0000313" key="5">
    <source>
        <dbReference type="Proteomes" id="UP000308652"/>
    </source>
</evidence>
<dbReference type="PANTHER" id="PTHR35043:SF7">
    <property type="entry name" value="TRANSCRIPTION FACTOR DOMAIN-CONTAINING PROTEIN"/>
    <property type="match status" value="1"/>
</dbReference>
<feature type="transmembrane region" description="Helical" evidence="2">
    <location>
        <begin position="480"/>
        <end position="502"/>
    </location>
</feature>